<keyword evidence="12" id="KW-1185">Reference proteome</keyword>
<evidence type="ECO:0000256" key="7">
    <source>
        <dbReference type="ARBA" id="ARBA00022795"/>
    </source>
</evidence>
<evidence type="ECO:0000313" key="12">
    <source>
        <dbReference type="Proteomes" id="UP001082899"/>
    </source>
</evidence>
<evidence type="ECO:0000256" key="9">
    <source>
        <dbReference type="ARBA" id="ARBA00023225"/>
    </source>
</evidence>
<keyword evidence="11" id="KW-0282">Flagellum</keyword>
<evidence type="ECO:0000256" key="2">
    <source>
        <dbReference type="ARBA" id="ARBA00004496"/>
    </source>
</evidence>
<name>A0ABT3ZHN4_9BURK</name>
<comment type="subcellular location">
    <subcellularLocation>
        <location evidence="2">Cytoplasm</location>
    </subcellularLocation>
</comment>
<evidence type="ECO:0000256" key="4">
    <source>
        <dbReference type="ARBA" id="ARBA00016507"/>
    </source>
</evidence>
<evidence type="ECO:0000256" key="3">
    <source>
        <dbReference type="ARBA" id="ARBA00006602"/>
    </source>
</evidence>
<keyword evidence="8" id="KW-0653">Protein transport</keyword>
<evidence type="ECO:0000313" key="11">
    <source>
        <dbReference type="EMBL" id="MCY0385977.1"/>
    </source>
</evidence>
<reference evidence="11" key="1">
    <citation type="submission" date="2022-11" db="EMBL/GenBank/DDBJ databases">
        <title>Robbsia betulipollinis sp. nov., isolated from pollen of birch (Betula pendula).</title>
        <authorList>
            <person name="Shi H."/>
            <person name="Ambika Manirajan B."/>
            <person name="Ratering S."/>
            <person name="Geissler-Plaum R."/>
            <person name="Schnell S."/>
        </authorList>
    </citation>
    <scope>NUCLEOTIDE SEQUENCE</scope>
    <source>
        <strain evidence="11">Bb-Pol-6</strain>
    </source>
</reference>
<dbReference type="PANTHER" id="PTHR34982">
    <property type="entry name" value="YOP PROTEINS TRANSLOCATION PROTEIN L"/>
    <property type="match status" value="1"/>
</dbReference>
<comment type="similarity">
    <text evidence="3">Belongs to the FliH family.</text>
</comment>
<dbReference type="PANTHER" id="PTHR34982:SF1">
    <property type="entry name" value="FLAGELLAR ASSEMBLY PROTEIN FLIH"/>
    <property type="match status" value="1"/>
</dbReference>
<accession>A0ABT3ZHN4</accession>
<evidence type="ECO:0000256" key="1">
    <source>
        <dbReference type="ARBA" id="ARBA00003041"/>
    </source>
</evidence>
<keyword evidence="6" id="KW-0963">Cytoplasm</keyword>
<dbReference type="Proteomes" id="UP001082899">
    <property type="component" value="Unassembled WGS sequence"/>
</dbReference>
<evidence type="ECO:0000259" key="10">
    <source>
        <dbReference type="Pfam" id="PF02108"/>
    </source>
</evidence>
<dbReference type="EMBL" id="JAPMXC010000001">
    <property type="protein sequence ID" value="MCY0385977.1"/>
    <property type="molecule type" value="Genomic_DNA"/>
</dbReference>
<feature type="domain" description="Flagellar assembly protein FliH/Type III secretion system HrpE" evidence="10">
    <location>
        <begin position="78"/>
        <end position="204"/>
    </location>
</feature>
<dbReference type="PRINTS" id="PR01003">
    <property type="entry name" value="FLGFLIH"/>
</dbReference>
<protein>
    <recommendedName>
        <fullName evidence="4">Flagellar assembly protein FliH</fullName>
    </recommendedName>
</protein>
<keyword evidence="11" id="KW-0969">Cilium</keyword>
<keyword evidence="9" id="KW-1006">Bacterial flagellum protein export</keyword>
<dbReference type="NCBIfam" id="NF004270">
    <property type="entry name" value="PRK05687.2-1"/>
    <property type="match status" value="1"/>
</dbReference>
<dbReference type="RefSeq" id="WP_267845155.1">
    <property type="nucleotide sequence ID" value="NZ_JAPMXC010000001.1"/>
</dbReference>
<dbReference type="Pfam" id="PF02108">
    <property type="entry name" value="FliH"/>
    <property type="match status" value="1"/>
</dbReference>
<evidence type="ECO:0000256" key="8">
    <source>
        <dbReference type="ARBA" id="ARBA00022927"/>
    </source>
</evidence>
<evidence type="ECO:0000256" key="6">
    <source>
        <dbReference type="ARBA" id="ARBA00022490"/>
    </source>
</evidence>
<keyword evidence="11" id="KW-0966">Cell projection</keyword>
<organism evidence="11 12">
    <name type="scientific">Robbsia betulipollinis</name>
    <dbReference type="NCBI Taxonomy" id="2981849"/>
    <lineage>
        <taxon>Bacteria</taxon>
        <taxon>Pseudomonadati</taxon>
        <taxon>Pseudomonadota</taxon>
        <taxon>Betaproteobacteria</taxon>
        <taxon>Burkholderiales</taxon>
        <taxon>Burkholderiaceae</taxon>
        <taxon>Robbsia</taxon>
    </lineage>
</organism>
<gene>
    <name evidence="11" type="primary">fliH</name>
    <name evidence="11" type="ORF">OVY01_01700</name>
</gene>
<keyword evidence="7" id="KW-1005">Bacterial flagellum biogenesis</keyword>
<sequence>MSERLIPKERLSAYQRWEMASFDPPLPDVVDPVETARVAAQEEGYAAGYAEGTGAGHADGYEAGRAEGFDSGLADARAHAEQLAALVTAFTAAADALDAEMSESLMTLALDIARSVIRQTVQTDPTVLLGAVREVLSAEPPLVGAPILLVNPADLPLLDAYLAGELASAGWSVRGDAALARGGCRARAGSGEIDATLATRWTRVTAALGRENGW</sequence>
<dbReference type="InterPro" id="IPR051472">
    <property type="entry name" value="T3SS_Stator/FliH"/>
</dbReference>
<comment type="caution">
    <text evidence="11">The sequence shown here is derived from an EMBL/GenBank/DDBJ whole genome shotgun (WGS) entry which is preliminary data.</text>
</comment>
<evidence type="ECO:0000256" key="5">
    <source>
        <dbReference type="ARBA" id="ARBA00022448"/>
    </source>
</evidence>
<comment type="function">
    <text evidence="1">Needed for flagellar regrowth and assembly.</text>
</comment>
<dbReference type="InterPro" id="IPR000563">
    <property type="entry name" value="Flag_FliH"/>
</dbReference>
<proteinExistence type="inferred from homology"/>
<dbReference type="InterPro" id="IPR018035">
    <property type="entry name" value="Flagellar_FliH/T3SS_HrpE"/>
</dbReference>
<keyword evidence="5" id="KW-0813">Transport</keyword>